<dbReference type="GO" id="GO:0004515">
    <property type="term" value="F:nicotinate-nucleotide adenylyltransferase activity"/>
    <property type="evidence" value="ECO:0007669"/>
    <property type="project" value="UniProtKB-UniRule"/>
</dbReference>
<dbReference type="Pfam" id="PF01467">
    <property type="entry name" value="CTP_transf_like"/>
    <property type="match status" value="1"/>
</dbReference>
<evidence type="ECO:0000259" key="12">
    <source>
        <dbReference type="Pfam" id="PF01467"/>
    </source>
</evidence>
<dbReference type="InterPro" id="IPR014729">
    <property type="entry name" value="Rossmann-like_a/b/a_fold"/>
</dbReference>
<accession>A0A1H3VIW0</accession>
<dbReference type="CDD" id="cd02165">
    <property type="entry name" value="NMNAT"/>
    <property type="match status" value="1"/>
</dbReference>
<evidence type="ECO:0000313" key="14">
    <source>
        <dbReference type="Proteomes" id="UP000199041"/>
    </source>
</evidence>
<evidence type="ECO:0000256" key="10">
    <source>
        <dbReference type="ARBA" id="ARBA00048721"/>
    </source>
</evidence>
<keyword evidence="8 11" id="KW-0067">ATP-binding</keyword>
<reference evidence="13 14" key="1">
    <citation type="submission" date="2016-10" db="EMBL/GenBank/DDBJ databases">
        <authorList>
            <person name="de Groot N.N."/>
        </authorList>
    </citation>
    <scope>NUCLEOTIDE SEQUENCE [LARGE SCALE GENOMIC DNA]</scope>
    <source>
        <strain evidence="13 14">Vu-144</strain>
    </source>
</reference>
<dbReference type="STRING" id="551991.SAMN05192529_101187"/>
<dbReference type="EMBL" id="FNQY01000001">
    <property type="protein sequence ID" value="SDZ74733.1"/>
    <property type="molecule type" value="Genomic_DNA"/>
</dbReference>
<dbReference type="OrthoDB" id="5295945at2"/>
<evidence type="ECO:0000313" key="13">
    <source>
        <dbReference type="EMBL" id="SDZ74733.1"/>
    </source>
</evidence>
<keyword evidence="4 11" id="KW-0662">Pyridine nucleotide biosynthesis</keyword>
<comment type="pathway">
    <text evidence="2 11">Cofactor biosynthesis; NAD(+) biosynthesis; deamido-NAD(+) from nicotinate D-ribonucleotide: step 1/1.</text>
</comment>
<dbReference type="PANTHER" id="PTHR39321">
    <property type="entry name" value="NICOTINATE-NUCLEOTIDE ADENYLYLTRANSFERASE-RELATED"/>
    <property type="match status" value="1"/>
</dbReference>
<evidence type="ECO:0000256" key="2">
    <source>
        <dbReference type="ARBA" id="ARBA00005019"/>
    </source>
</evidence>
<comment type="similarity">
    <text evidence="3 11">Belongs to the NadD family.</text>
</comment>
<keyword evidence="6 11" id="KW-0548">Nucleotidyltransferase</keyword>
<dbReference type="UniPathway" id="UPA00253">
    <property type="reaction ID" value="UER00332"/>
</dbReference>
<evidence type="ECO:0000256" key="4">
    <source>
        <dbReference type="ARBA" id="ARBA00022642"/>
    </source>
</evidence>
<dbReference type="AlphaFoldDB" id="A0A1H3VIW0"/>
<evidence type="ECO:0000256" key="9">
    <source>
        <dbReference type="ARBA" id="ARBA00023027"/>
    </source>
</evidence>
<proteinExistence type="inferred from homology"/>
<dbReference type="RefSeq" id="WP_091392212.1">
    <property type="nucleotide sequence ID" value="NZ_FNQY01000001.1"/>
</dbReference>
<evidence type="ECO:0000256" key="7">
    <source>
        <dbReference type="ARBA" id="ARBA00022741"/>
    </source>
</evidence>
<dbReference type="NCBIfam" id="TIGR00482">
    <property type="entry name" value="nicotinate (nicotinamide) nucleotide adenylyltransferase"/>
    <property type="match status" value="1"/>
</dbReference>
<name>A0A1H3VIW0_9BACT</name>
<dbReference type="Proteomes" id="UP000199041">
    <property type="component" value="Unassembled WGS sequence"/>
</dbReference>
<keyword evidence="14" id="KW-1185">Reference proteome</keyword>
<sequence length="190" mass="22053">MKIGLYFGSFNPIHTGHLIIAEHVLNYTEIDKVWLVISPQNPLKPSGSLLGEYDRLHLVNLAIENSSHLKAVDVEFRLPKPSYTITTLTYLTEKYPDDEFTVIMGSDSFNNLPKWRNYEQLIRDYSFLIYLRPGFPVEKIEKGMNASILDAPLLDISASFIRNNIKEDKSIRYLVPDNVYEYIQVNNYYK</sequence>
<keyword evidence="5 11" id="KW-0808">Transferase</keyword>
<organism evidence="13 14">
    <name type="scientific">Arachidicoccus rhizosphaerae</name>
    <dbReference type="NCBI Taxonomy" id="551991"/>
    <lineage>
        <taxon>Bacteria</taxon>
        <taxon>Pseudomonadati</taxon>
        <taxon>Bacteroidota</taxon>
        <taxon>Chitinophagia</taxon>
        <taxon>Chitinophagales</taxon>
        <taxon>Chitinophagaceae</taxon>
        <taxon>Arachidicoccus</taxon>
    </lineage>
</organism>
<dbReference type="GO" id="GO:0005524">
    <property type="term" value="F:ATP binding"/>
    <property type="evidence" value="ECO:0007669"/>
    <property type="project" value="UniProtKB-KW"/>
</dbReference>
<evidence type="ECO:0000256" key="11">
    <source>
        <dbReference type="HAMAP-Rule" id="MF_00244"/>
    </source>
</evidence>
<gene>
    <name evidence="11" type="primary">nadD</name>
    <name evidence="13" type="ORF">SAMN05192529_101187</name>
</gene>
<dbReference type="EC" id="2.7.7.18" evidence="11"/>
<dbReference type="Gene3D" id="3.40.50.620">
    <property type="entry name" value="HUPs"/>
    <property type="match status" value="1"/>
</dbReference>
<evidence type="ECO:0000256" key="5">
    <source>
        <dbReference type="ARBA" id="ARBA00022679"/>
    </source>
</evidence>
<dbReference type="PANTHER" id="PTHR39321:SF3">
    <property type="entry name" value="PHOSPHOPANTETHEINE ADENYLYLTRANSFERASE"/>
    <property type="match status" value="1"/>
</dbReference>
<dbReference type="InterPro" id="IPR004821">
    <property type="entry name" value="Cyt_trans-like"/>
</dbReference>
<comment type="function">
    <text evidence="1 11">Catalyzes the reversible adenylation of nicotinate mononucleotide (NaMN) to nicotinic acid adenine dinucleotide (NaAD).</text>
</comment>
<evidence type="ECO:0000256" key="6">
    <source>
        <dbReference type="ARBA" id="ARBA00022695"/>
    </source>
</evidence>
<dbReference type="SUPFAM" id="SSF52374">
    <property type="entry name" value="Nucleotidylyl transferase"/>
    <property type="match status" value="1"/>
</dbReference>
<protein>
    <recommendedName>
        <fullName evidence="11">Probable nicotinate-nucleotide adenylyltransferase</fullName>
        <ecNumber evidence="11">2.7.7.18</ecNumber>
    </recommendedName>
    <alternativeName>
        <fullName evidence="11">Deamido-NAD(+) diphosphorylase</fullName>
    </alternativeName>
    <alternativeName>
        <fullName evidence="11">Deamido-NAD(+) pyrophosphorylase</fullName>
    </alternativeName>
    <alternativeName>
        <fullName evidence="11">Nicotinate mononucleotide adenylyltransferase</fullName>
        <shortName evidence="11">NaMN adenylyltransferase</shortName>
    </alternativeName>
</protein>
<evidence type="ECO:0000256" key="1">
    <source>
        <dbReference type="ARBA" id="ARBA00002324"/>
    </source>
</evidence>
<comment type="catalytic activity">
    <reaction evidence="10 11">
        <text>nicotinate beta-D-ribonucleotide + ATP + H(+) = deamido-NAD(+) + diphosphate</text>
        <dbReference type="Rhea" id="RHEA:22860"/>
        <dbReference type="ChEBI" id="CHEBI:15378"/>
        <dbReference type="ChEBI" id="CHEBI:30616"/>
        <dbReference type="ChEBI" id="CHEBI:33019"/>
        <dbReference type="ChEBI" id="CHEBI:57502"/>
        <dbReference type="ChEBI" id="CHEBI:58437"/>
        <dbReference type="EC" id="2.7.7.18"/>
    </reaction>
</comment>
<evidence type="ECO:0000256" key="3">
    <source>
        <dbReference type="ARBA" id="ARBA00009014"/>
    </source>
</evidence>
<dbReference type="GO" id="GO:0009435">
    <property type="term" value="P:NAD+ biosynthetic process"/>
    <property type="evidence" value="ECO:0007669"/>
    <property type="project" value="UniProtKB-UniRule"/>
</dbReference>
<keyword evidence="9 11" id="KW-0520">NAD</keyword>
<keyword evidence="7 11" id="KW-0547">Nucleotide-binding</keyword>
<evidence type="ECO:0000256" key="8">
    <source>
        <dbReference type="ARBA" id="ARBA00022840"/>
    </source>
</evidence>
<dbReference type="InterPro" id="IPR005248">
    <property type="entry name" value="NadD/NMNAT"/>
</dbReference>
<feature type="domain" description="Cytidyltransferase-like" evidence="12">
    <location>
        <begin position="5"/>
        <end position="163"/>
    </location>
</feature>
<dbReference type="NCBIfam" id="TIGR00125">
    <property type="entry name" value="cyt_tran_rel"/>
    <property type="match status" value="1"/>
</dbReference>
<dbReference type="HAMAP" id="MF_00244">
    <property type="entry name" value="NaMN_adenylyltr"/>
    <property type="match status" value="1"/>
</dbReference>